<protein>
    <submittedName>
        <fullName evidence="2">Uncharacterized protein</fullName>
    </submittedName>
</protein>
<organism evidence="2 3">
    <name type="scientific">Actinokineospora diospyrosa</name>
    <dbReference type="NCBI Taxonomy" id="103728"/>
    <lineage>
        <taxon>Bacteria</taxon>
        <taxon>Bacillati</taxon>
        <taxon>Actinomycetota</taxon>
        <taxon>Actinomycetes</taxon>
        <taxon>Pseudonocardiales</taxon>
        <taxon>Pseudonocardiaceae</taxon>
        <taxon>Actinokineospora</taxon>
    </lineage>
</organism>
<dbReference type="InterPro" id="IPR045713">
    <property type="entry name" value="DUF6069"/>
</dbReference>
<comment type="caution">
    <text evidence="2">The sequence shown here is derived from an EMBL/GenBank/DDBJ whole genome shotgun (WGS) entry which is preliminary data.</text>
</comment>
<keyword evidence="1" id="KW-1133">Transmembrane helix</keyword>
<reference evidence="2 3" key="1">
    <citation type="submission" date="2022-06" db="EMBL/GenBank/DDBJ databases">
        <title>Genomic Encyclopedia of Archaeal and Bacterial Type Strains, Phase II (KMG-II): from individual species to whole genera.</title>
        <authorList>
            <person name="Goeker M."/>
        </authorList>
    </citation>
    <scope>NUCLEOTIDE SEQUENCE [LARGE SCALE GENOMIC DNA]</scope>
    <source>
        <strain evidence="2 3">DSM 44255</strain>
    </source>
</reference>
<dbReference type="Proteomes" id="UP001205185">
    <property type="component" value="Unassembled WGS sequence"/>
</dbReference>
<name>A0ABT1IJF2_9PSEU</name>
<proteinExistence type="predicted"/>
<feature type="transmembrane region" description="Helical" evidence="1">
    <location>
        <begin position="45"/>
        <end position="62"/>
    </location>
</feature>
<evidence type="ECO:0000256" key="1">
    <source>
        <dbReference type="SAM" id="Phobius"/>
    </source>
</evidence>
<evidence type="ECO:0000313" key="3">
    <source>
        <dbReference type="Proteomes" id="UP001205185"/>
    </source>
</evidence>
<sequence>MLALLVARYAKDAARTYLRTTVVLTALSLAGPLAAADTATSTKVVLVVAHLLAAAIVIPPVARRLAHR</sequence>
<keyword evidence="3" id="KW-1185">Reference proteome</keyword>
<keyword evidence="1" id="KW-0472">Membrane</keyword>
<accession>A0ABT1IJF2</accession>
<dbReference type="EMBL" id="JAMTCO010000014">
    <property type="protein sequence ID" value="MCP2272782.1"/>
    <property type="molecule type" value="Genomic_DNA"/>
</dbReference>
<keyword evidence="1" id="KW-0812">Transmembrane</keyword>
<dbReference type="Pfam" id="PF19545">
    <property type="entry name" value="DUF6069"/>
    <property type="match status" value="1"/>
</dbReference>
<evidence type="ECO:0000313" key="2">
    <source>
        <dbReference type="EMBL" id="MCP2272782.1"/>
    </source>
</evidence>
<gene>
    <name evidence="2" type="ORF">LV75_005308</name>
</gene>